<protein>
    <submittedName>
        <fullName evidence="2">Uncharacterized protein</fullName>
    </submittedName>
</protein>
<sequence>MSAAKDRLNAILIDLPAKNSQWEKNVVNPYVRAYDMAYGNYQKTLAAQAAHDRMVAELFVLAASVLTGSVMMAAFASSSLRVLAGRAMLQTICNNNLNRTFNAVHAVSNSQTAMFALGGVLDAAKSLAGKQVQAAVEDLTKSPPMAASPSALTFLTYMSDFVYTNHITLHKLVRGVLDDASITDDNKQKIADLVTRTPYWNAPENRRVDETSLSQKMELLFYMQAVLDSDFLVDTISVPVTTPYMTQSQIVEVGRKPIEIMPSSPNYPKLGAQKIGGSRGMDRTRSVEYNSLGSAIRNRINVVSQMAVGAPFYAENGMMASMFEKNSDRRDQLLKAEQIITRLALQTRPKQFTDVVML</sequence>
<proteinExistence type="predicted"/>
<evidence type="ECO:0000313" key="2">
    <source>
        <dbReference type="EMBL" id="MDQ0454599.1"/>
    </source>
</evidence>
<keyword evidence="1" id="KW-0812">Transmembrane</keyword>
<keyword evidence="3" id="KW-1185">Reference proteome</keyword>
<evidence type="ECO:0000256" key="1">
    <source>
        <dbReference type="SAM" id="Phobius"/>
    </source>
</evidence>
<evidence type="ECO:0000313" key="3">
    <source>
        <dbReference type="Proteomes" id="UP001235269"/>
    </source>
</evidence>
<organism evidence="2 3">
    <name type="scientific">Rhizobium paknamense</name>
    <dbReference type="NCBI Taxonomy" id="1206817"/>
    <lineage>
        <taxon>Bacteria</taxon>
        <taxon>Pseudomonadati</taxon>
        <taxon>Pseudomonadota</taxon>
        <taxon>Alphaproteobacteria</taxon>
        <taxon>Hyphomicrobiales</taxon>
        <taxon>Rhizobiaceae</taxon>
        <taxon>Rhizobium/Agrobacterium group</taxon>
        <taxon>Rhizobium</taxon>
    </lineage>
</organism>
<dbReference type="EMBL" id="JAUSWH010000002">
    <property type="protein sequence ID" value="MDQ0454599.1"/>
    <property type="molecule type" value="Genomic_DNA"/>
</dbReference>
<reference evidence="2 3" key="1">
    <citation type="submission" date="2023-07" db="EMBL/GenBank/DDBJ databases">
        <title>Genomic Encyclopedia of Type Strains, Phase IV (KMG-IV): sequencing the most valuable type-strain genomes for metagenomic binning, comparative biology and taxonomic classification.</title>
        <authorList>
            <person name="Goeker M."/>
        </authorList>
    </citation>
    <scope>NUCLEOTIDE SEQUENCE [LARGE SCALE GENOMIC DNA]</scope>
    <source>
        <strain evidence="2 3">DSM 100301</strain>
    </source>
</reference>
<dbReference type="RefSeq" id="WP_307156804.1">
    <property type="nucleotide sequence ID" value="NZ_JAUSWH010000002.1"/>
</dbReference>
<comment type="caution">
    <text evidence="2">The sequence shown here is derived from an EMBL/GenBank/DDBJ whole genome shotgun (WGS) entry which is preliminary data.</text>
</comment>
<gene>
    <name evidence="2" type="ORF">QO005_000926</name>
</gene>
<keyword evidence="1" id="KW-1133">Transmembrane helix</keyword>
<keyword evidence="1" id="KW-0472">Membrane</keyword>
<dbReference type="Proteomes" id="UP001235269">
    <property type="component" value="Unassembled WGS sequence"/>
</dbReference>
<feature type="transmembrane region" description="Helical" evidence="1">
    <location>
        <begin position="58"/>
        <end position="76"/>
    </location>
</feature>
<accession>A0ABU0IBH0</accession>
<name>A0ABU0IBH0_9HYPH</name>